<dbReference type="GO" id="GO:0044284">
    <property type="term" value="C:mitochondrial crista junction"/>
    <property type="evidence" value="ECO:0007669"/>
    <property type="project" value="InterPro"/>
</dbReference>
<accession>A0A2B7Y3S4</accession>
<evidence type="ECO:0000256" key="2">
    <source>
        <dbReference type="ARBA" id="ARBA00004370"/>
    </source>
</evidence>
<evidence type="ECO:0000256" key="9">
    <source>
        <dbReference type="ARBA" id="ARBA00032159"/>
    </source>
</evidence>
<proteinExistence type="inferred from homology"/>
<dbReference type="Pfam" id="PF17050">
    <property type="entry name" value="AIM5"/>
    <property type="match status" value="1"/>
</dbReference>
<dbReference type="Proteomes" id="UP000223968">
    <property type="component" value="Unassembled WGS sequence"/>
</dbReference>
<keyword evidence="13" id="KW-1185">Reference proteome</keyword>
<dbReference type="GO" id="GO:0042407">
    <property type="term" value="P:cristae formation"/>
    <property type="evidence" value="ECO:0007669"/>
    <property type="project" value="InterPro"/>
</dbReference>
<evidence type="ECO:0000256" key="4">
    <source>
        <dbReference type="ARBA" id="ARBA00018170"/>
    </source>
</evidence>
<keyword evidence="11" id="KW-0999">Mitochondrion inner membrane</keyword>
<evidence type="ECO:0000256" key="8">
    <source>
        <dbReference type="ARBA" id="ARBA00023136"/>
    </source>
</evidence>
<dbReference type="InterPro" id="IPR031463">
    <property type="entry name" value="Mic12"/>
</dbReference>
<evidence type="ECO:0000256" key="3">
    <source>
        <dbReference type="ARBA" id="ARBA00009188"/>
    </source>
</evidence>
<comment type="subcellular location">
    <subcellularLocation>
        <location evidence="2">Membrane</location>
    </subcellularLocation>
    <subcellularLocation>
        <location evidence="11">Mitochondrion inner membrane</location>
        <topology evidence="11">Single-pass membrane protein</topology>
    </subcellularLocation>
</comment>
<dbReference type="GO" id="GO:0061617">
    <property type="term" value="C:MICOS complex"/>
    <property type="evidence" value="ECO:0007669"/>
    <property type="project" value="UniProtKB-UniRule"/>
</dbReference>
<name>A0A2B7Y3S4_9EURO</name>
<keyword evidence="7 11" id="KW-0496">Mitochondrion</keyword>
<evidence type="ECO:0000313" key="12">
    <source>
        <dbReference type="EMBL" id="PGH15799.1"/>
    </source>
</evidence>
<keyword evidence="6" id="KW-1133">Transmembrane helix</keyword>
<evidence type="ECO:0000256" key="5">
    <source>
        <dbReference type="ARBA" id="ARBA00022692"/>
    </source>
</evidence>
<comment type="similarity">
    <text evidence="3 11">Belongs to the MICOS complex subunit Mic12 family.</text>
</comment>
<comment type="subunit">
    <text evidence="11">Component of the mitochondrial contact site and cristae organizing system (MICOS) complex.</text>
</comment>
<evidence type="ECO:0000256" key="1">
    <source>
        <dbReference type="ARBA" id="ARBA00002689"/>
    </source>
</evidence>
<dbReference type="AlphaFoldDB" id="A0A2B7Y3S4"/>
<evidence type="ECO:0000313" key="13">
    <source>
        <dbReference type="Proteomes" id="UP000223968"/>
    </source>
</evidence>
<evidence type="ECO:0000256" key="6">
    <source>
        <dbReference type="ARBA" id="ARBA00022989"/>
    </source>
</evidence>
<evidence type="ECO:0000256" key="7">
    <source>
        <dbReference type="ARBA" id="ARBA00023128"/>
    </source>
</evidence>
<protein>
    <recommendedName>
        <fullName evidence="4 11">MICOS complex subunit MIC12</fullName>
    </recommendedName>
    <alternativeName>
        <fullName evidence="10 11">Altered inheritance of mitochondria protein 5, mitochondrial</fullName>
    </alternativeName>
    <alternativeName>
        <fullName evidence="9 11">Found in mitochondrial proteome protein 51</fullName>
    </alternativeName>
</protein>
<keyword evidence="8" id="KW-0472">Membrane</keyword>
<sequence length="140" mass="15514">MGFLAGFLTGISLTTTTAYLTVHLLHSARAHQHALLREQIDTINSIALPATTTRLTRRSTDDAAVAAVLARQGYYPRRERPELMDLVRERWNREVEGAVRRAMEGGLAGFLEGAEGVVKDGLEDVRRGVEGVREWVESRG</sequence>
<organism evidence="12 13">
    <name type="scientific">Helicocarpus griseus UAMH5409</name>
    <dbReference type="NCBI Taxonomy" id="1447875"/>
    <lineage>
        <taxon>Eukaryota</taxon>
        <taxon>Fungi</taxon>
        <taxon>Dikarya</taxon>
        <taxon>Ascomycota</taxon>
        <taxon>Pezizomycotina</taxon>
        <taxon>Eurotiomycetes</taxon>
        <taxon>Eurotiomycetidae</taxon>
        <taxon>Onygenales</taxon>
        <taxon>Ajellomycetaceae</taxon>
        <taxon>Helicocarpus</taxon>
    </lineage>
</organism>
<dbReference type="OrthoDB" id="4037694at2759"/>
<keyword evidence="5" id="KW-0812">Transmembrane</keyword>
<comment type="function">
    <text evidence="1 11">Component of the MICOS complex, a large protein complex of the mitochondrial inner membrane that plays crucial roles in the maintenance of crista junctions, inner membrane architecture, and formation of contact sites to the outer membrane.</text>
</comment>
<dbReference type="EMBL" id="PDNB01000022">
    <property type="protein sequence ID" value="PGH15799.1"/>
    <property type="molecule type" value="Genomic_DNA"/>
</dbReference>
<evidence type="ECO:0000256" key="11">
    <source>
        <dbReference type="RuleBase" id="RU363010"/>
    </source>
</evidence>
<gene>
    <name evidence="12" type="ORF">AJ79_02180</name>
</gene>
<reference evidence="12 13" key="1">
    <citation type="submission" date="2017-10" db="EMBL/GenBank/DDBJ databases">
        <title>Comparative genomics in systemic dimorphic fungi from Ajellomycetaceae.</title>
        <authorList>
            <person name="Munoz J.F."/>
            <person name="Mcewen J.G."/>
            <person name="Clay O.K."/>
            <person name="Cuomo C.A."/>
        </authorList>
    </citation>
    <scope>NUCLEOTIDE SEQUENCE [LARGE SCALE GENOMIC DNA]</scope>
    <source>
        <strain evidence="12 13">UAMH5409</strain>
    </source>
</reference>
<comment type="caution">
    <text evidence="12">The sequence shown here is derived from an EMBL/GenBank/DDBJ whole genome shotgun (WGS) entry which is preliminary data.</text>
</comment>
<evidence type="ECO:0000256" key="10">
    <source>
        <dbReference type="ARBA" id="ARBA00032985"/>
    </source>
</evidence>